<proteinExistence type="predicted"/>
<evidence type="ECO:0000313" key="2">
    <source>
        <dbReference type="EMBL" id="GAA3642862.1"/>
    </source>
</evidence>
<dbReference type="Proteomes" id="UP001501490">
    <property type="component" value="Unassembled WGS sequence"/>
</dbReference>
<evidence type="ECO:0000256" key="1">
    <source>
        <dbReference type="SAM" id="MobiDB-lite"/>
    </source>
</evidence>
<reference evidence="3" key="1">
    <citation type="journal article" date="2019" name="Int. J. Syst. Evol. Microbiol.">
        <title>The Global Catalogue of Microorganisms (GCM) 10K type strain sequencing project: providing services to taxonomists for standard genome sequencing and annotation.</title>
        <authorList>
            <consortium name="The Broad Institute Genomics Platform"/>
            <consortium name="The Broad Institute Genome Sequencing Center for Infectious Disease"/>
            <person name="Wu L."/>
            <person name="Ma J."/>
        </authorList>
    </citation>
    <scope>NUCLEOTIDE SEQUENCE [LARGE SCALE GENOMIC DNA]</scope>
    <source>
        <strain evidence="3">JCM 16929</strain>
    </source>
</reference>
<organism evidence="2 3">
    <name type="scientific">Microlunatus ginsengisoli</name>
    <dbReference type="NCBI Taxonomy" id="363863"/>
    <lineage>
        <taxon>Bacteria</taxon>
        <taxon>Bacillati</taxon>
        <taxon>Actinomycetota</taxon>
        <taxon>Actinomycetes</taxon>
        <taxon>Propionibacteriales</taxon>
        <taxon>Propionibacteriaceae</taxon>
        <taxon>Microlunatus</taxon>
    </lineage>
</organism>
<sequence length="100" mass="10414">MPLSVIAGTFHLIGASPDGDSIRFIPDDPDAWQKAGIAAKPNAQGAVQLRLDAIDALKTHYTTPPHAAHQWRQPAEWGDGAPPSSSPCSASRASSATTGE</sequence>
<dbReference type="EMBL" id="BAABAB010000056">
    <property type="protein sequence ID" value="GAA3642862.1"/>
    <property type="molecule type" value="Genomic_DNA"/>
</dbReference>
<comment type="caution">
    <text evidence="2">The sequence shown here is derived from an EMBL/GenBank/DDBJ whole genome shotgun (WGS) entry which is preliminary data.</text>
</comment>
<keyword evidence="3" id="KW-1185">Reference proteome</keyword>
<name>A0ABP7AYV9_9ACTN</name>
<gene>
    <name evidence="2" type="ORF">GCM10022236_51820</name>
</gene>
<dbReference type="RefSeq" id="WP_344810018.1">
    <property type="nucleotide sequence ID" value="NZ_BAABAB010000056.1"/>
</dbReference>
<feature type="compositionally biased region" description="Low complexity" evidence="1">
    <location>
        <begin position="81"/>
        <end position="100"/>
    </location>
</feature>
<accession>A0ABP7AYV9</accession>
<evidence type="ECO:0000313" key="3">
    <source>
        <dbReference type="Proteomes" id="UP001501490"/>
    </source>
</evidence>
<feature type="region of interest" description="Disordered" evidence="1">
    <location>
        <begin position="63"/>
        <end position="100"/>
    </location>
</feature>
<protein>
    <submittedName>
        <fullName evidence="2">Uncharacterized protein</fullName>
    </submittedName>
</protein>